<protein>
    <submittedName>
        <fullName evidence="1">Uncharacterized protein</fullName>
    </submittedName>
</protein>
<dbReference type="AlphaFoldDB" id="A0A8X6J4C2"/>
<dbReference type="Proteomes" id="UP000887116">
    <property type="component" value="Unassembled WGS sequence"/>
</dbReference>
<accession>A0A8X6J4C2</accession>
<keyword evidence="2" id="KW-1185">Reference proteome</keyword>
<sequence length="77" mass="8518">MKKSKNKRRDPGVGVEVILPSEAARKSGACRWKRREEKARRKEGGLQQQSTEGVVGDCLSLTPCQNAVRSCLCCSRV</sequence>
<reference evidence="1" key="1">
    <citation type="submission" date="2020-07" db="EMBL/GenBank/DDBJ databases">
        <title>Multicomponent nature underlies the extraordinary mechanical properties of spider dragline silk.</title>
        <authorList>
            <person name="Kono N."/>
            <person name="Nakamura H."/>
            <person name="Mori M."/>
            <person name="Yoshida Y."/>
            <person name="Ohtoshi R."/>
            <person name="Malay A.D."/>
            <person name="Moran D.A.P."/>
            <person name="Tomita M."/>
            <person name="Numata K."/>
            <person name="Arakawa K."/>
        </authorList>
    </citation>
    <scope>NUCLEOTIDE SEQUENCE</scope>
</reference>
<proteinExistence type="predicted"/>
<dbReference type="EMBL" id="BMAO01016553">
    <property type="protein sequence ID" value="GFR09473.1"/>
    <property type="molecule type" value="Genomic_DNA"/>
</dbReference>
<gene>
    <name evidence="1" type="ORF">TNCT_470471</name>
</gene>
<organism evidence="1 2">
    <name type="scientific">Trichonephila clavata</name>
    <name type="common">Joro spider</name>
    <name type="synonym">Nephila clavata</name>
    <dbReference type="NCBI Taxonomy" id="2740835"/>
    <lineage>
        <taxon>Eukaryota</taxon>
        <taxon>Metazoa</taxon>
        <taxon>Ecdysozoa</taxon>
        <taxon>Arthropoda</taxon>
        <taxon>Chelicerata</taxon>
        <taxon>Arachnida</taxon>
        <taxon>Araneae</taxon>
        <taxon>Araneomorphae</taxon>
        <taxon>Entelegynae</taxon>
        <taxon>Araneoidea</taxon>
        <taxon>Nephilidae</taxon>
        <taxon>Trichonephila</taxon>
    </lineage>
</organism>
<name>A0A8X6J4C2_TRICU</name>
<evidence type="ECO:0000313" key="2">
    <source>
        <dbReference type="Proteomes" id="UP000887116"/>
    </source>
</evidence>
<comment type="caution">
    <text evidence="1">The sequence shown here is derived from an EMBL/GenBank/DDBJ whole genome shotgun (WGS) entry which is preliminary data.</text>
</comment>
<evidence type="ECO:0000313" key="1">
    <source>
        <dbReference type="EMBL" id="GFR09473.1"/>
    </source>
</evidence>